<proteinExistence type="predicted"/>
<evidence type="ECO:0000313" key="2">
    <source>
        <dbReference type="Proteomes" id="UP000284916"/>
    </source>
</evidence>
<accession>A0A415J144</accession>
<reference evidence="1 2" key="1">
    <citation type="submission" date="2018-08" db="EMBL/GenBank/DDBJ databases">
        <title>A genome reference for cultivated species of the human gut microbiota.</title>
        <authorList>
            <person name="Zou Y."/>
            <person name="Xue W."/>
            <person name="Luo G."/>
        </authorList>
    </citation>
    <scope>NUCLEOTIDE SEQUENCE [LARGE SCALE GENOMIC DNA]</scope>
    <source>
        <strain evidence="1 2">AF39-11</strain>
    </source>
</reference>
<organism evidence="1 2">
    <name type="scientific">Phocaeicola plebeius</name>
    <dbReference type="NCBI Taxonomy" id="310297"/>
    <lineage>
        <taxon>Bacteria</taxon>
        <taxon>Pseudomonadati</taxon>
        <taxon>Bacteroidota</taxon>
        <taxon>Bacteroidia</taxon>
        <taxon>Bacteroidales</taxon>
        <taxon>Bacteroidaceae</taxon>
        <taxon>Phocaeicola</taxon>
    </lineage>
</organism>
<evidence type="ECO:0000313" key="1">
    <source>
        <dbReference type="EMBL" id="RHL13594.1"/>
    </source>
</evidence>
<sequence length="123" mass="14696">MYCVFHSIRFKVNKGWSSAELLFLCPFPYGILVFFLIPKNALAFAFKLLYVLIRTPLRFNSNVLTFFPERAYVFLRLNMYQKIPPFPLEWSVSPYTRTHTRTHELYNVEYFTSVFADNKKYAL</sequence>
<dbReference type="AlphaFoldDB" id="A0A415J144"/>
<protein>
    <submittedName>
        <fullName evidence="1">Uncharacterized protein</fullName>
    </submittedName>
</protein>
<name>A0A415J144_9BACT</name>
<dbReference type="EMBL" id="QROI01000018">
    <property type="protein sequence ID" value="RHL13594.1"/>
    <property type="molecule type" value="Genomic_DNA"/>
</dbReference>
<comment type="caution">
    <text evidence="1">The sequence shown here is derived from an EMBL/GenBank/DDBJ whole genome shotgun (WGS) entry which is preliminary data.</text>
</comment>
<dbReference type="Proteomes" id="UP000284916">
    <property type="component" value="Unassembled WGS sequence"/>
</dbReference>
<gene>
    <name evidence="1" type="ORF">DW035_12100</name>
</gene>